<gene>
    <name evidence="2" type="ordered locus">HMPREF0733_10597</name>
</gene>
<name>E3H152_ROTDC</name>
<dbReference type="KEGG" id="rdn:HMPREF0733_10597"/>
<sequence>MHTVNAVTRNFPEKLGENRLTAFAVPGVNTCGCAPPSTSASGVFCPSPKTHESKESVQ</sequence>
<dbReference type="AlphaFoldDB" id="E3H152"/>
<reference evidence="3" key="1">
    <citation type="submission" date="2010-10" db="EMBL/GenBank/DDBJ databases">
        <title>The complete genome of Rothia dentocariosa ATCC 17931.</title>
        <authorList>
            <person name="Muzny D."/>
            <person name="Qin X."/>
            <person name="Buhay C."/>
            <person name="Dugan-Rocha S."/>
            <person name="Ding Y."/>
            <person name="Chen G."/>
            <person name="Hawes A."/>
            <person name="Holder M."/>
            <person name="Jhangiani S."/>
            <person name="Johnson A."/>
            <person name="Khan Z."/>
            <person name="Li Z."/>
            <person name="Liu W."/>
            <person name="Liu X."/>
            <person name="Perez L."/>
            <person name="Shen H."/>
            <person name="Wang Q."/>
            <person name="Watt J."/>
            <person name="Xi L."/>
            <person name="Xin Y."/>
            <person name="Zhou J."/>
            <person name="Deng J."/>
            <person name="Jiang H."/>
            <person name="Liu Y."/>
            <person name="Qu J."/>
            <person name="Song X.-Z."/>
            <person name="Zhang L."/>
            <person name="Villasana D."/>
            <person name="Johnson A."/>
            <person name="Liu J."/>
            <person name="Liyanage D."/>
            <person name="Lorensuhewa L."/>
            <person name="Robinson T."/>
            <person name="Song A."/>
            <person name="Song B.-B."/>
            <person name="Dinh H."/>
            <person name="Thornton R."/>
            <person name="Coyle M."/>
            <person name="Francisco L."/>
            <person name="Jackson L."/>
            <person name="Javaid M."/>
            <person name="Korchina V."/>
            <person name="Kovar C."/>
            <person name="Mata R."/>
            <person name="Mathew T."/>
            <person name="Ngo R."/>
            <person name="Nguyen L."/>
            <person name="Nguyen N."/>
            <person name="Okwuonu G."/>
            <person name="Ongeri F."/>
            <person name="Pham C."/>
            <person name="Simmons D."/>
            <person name="Wilczek-Boney K."/>
            <person name="Hale W."/>
            <person name="Jakkamsetti A."/>
            <person name="Pham P."/>
            <person name="Ruth R."/>
            <person name="San Lucas F."/>
            <person name="Warren J."/>
            <person name="Zhang J."/>
            <person name="Zhao Z."/>
            <person name="Zhou C."/>
            <person name="Zhu D."/>
            <person name="Lee S."/>
            <person name="Bess C."/>
            <person name="Blankenburg K."/>
            <person name="Forbes L."/>
            <person name="Fu Q."/>
            <person name="Gubbala S."/>
            <person name="Hirani K."/>
            <person name="Jayaseelan J.C."/>
            <person name="Lara F."/>
            <person name="Munidasa M."/>
            <person name="Palculict T."/>
            <person name="Patil S."/>
            <person name="Pu L.-L."/>
            <person name="Saada N."/>
            <person name="Tang L."/>
            <person name="Weissenberger G."/>
            <person name="Zhu Y."/>
            <person name="Hemphill L."/>
            <person name="Shang Y."/>
            <person name="Youmans B."/>
            <person name="Ayvaz T."/>
            <person name="Ross M."/>
            <person name="Santibanez J."/>
            <person name="Aqrawi P."/>
            <person name="Gross S."/>
            <person name="Joshi V."/>
            <person name="Fowler G."/>
            <person name="Nazareth L."/>
            <person name="Reid J."/>
            <person name="Worley K."/>
            <person name="Petrosino J."/>
            <person name="Highlander S."/>
            <person name="Gibbs R."/>
        </authorList>
    </citation>
    <scope>NUCLEOTIDE SEQUENCE [LARGE SCALE GENOMIC DNA]</scope>
    <source>
        <strain evidence="3">ATCC 17931 / CDC X599 / XDIA</strain>
    </source>
</reference>
<dbReference type="HOGENOM" id="CLU_2976516_0_0_11"/>
<organism evidence="2 3">
    <name type="scientific">Rothia dentocariosa (strain ATCC 17931 / CDC X599 / XDIA)</name>
    <dbReference type="NCBI Taxonomy" id="762948"/>
    <lineage>
        <taxon>Bacteria</taxon>
        <taxon>Bacillati</taxon>
        <taxon>Actinomycetota</taxon>
        <taxon>Actinomycetes</taxon>
        <taxon>Micrococcales</taxon>
        <taxon>Micrococcaceae</taxon>
        <taxon>Rothia</taxon>
    </lineage>
</organism>
<accession>E3H152</accession>
<feature type="compositionally biased region" description="Basic and acidic residues" evidence="1">
    <location>
        <begin position="49"/>
        <end position="58"/>
    </location>
</feature>
<evidence type="ECO:0000313" key="2">
    <source>
        <dbReference type="EMBL" id="ADP40055.1"/>
    </source>
</evidence>
<feature type="region of interest" description="Disordered" evidence="1">
    <location>
        <begin position="39"/>
        <end position="58"/>
    </location>
</feature>
<evidence type="ECO:0000256" key="1">
    <source>
        <dbReference type="SAM" id="MobiDB-lite"/>
    </source>
</evidence>
<dbReference type="EMBL" id="CP002280">
    <property type="protein sequence ID" value="ADP40055.1"/>
    <property type="molecule type" value="Genomic_DNA"/>
</dbReference>
<dbReference type="Proteomes" id="UP000000387">
    <property type="component" value="Chromosome"/>
</dbReference>
<evidence type="ECO:0000313" key="3">
    <source>
        <dbReference type="Proteomes" id="UP000000387"/>
    </source>
</evidence>
<proteinExistence type="predicted"/>
<protein>
    <submittedName>
        <fullName evidence="2">Uncharacterized protein</fullName>
    </submittedName>
</protein>